<keyword evidence="1" id="KW-0460">Magnesium</keyword>
<keyword evidence="3" id="KW-0378">Hydrolase</keyword>
<feature type="binding site" evidence="1">
    <location>
        <position position="326"/>
    </location>
    <ligand>
        <name>Mg(2+)</name>
        <dbReference type="ChEBI" id="CHEBI:18420"/>
        <label>1</label>
    </ligand>
</feature>
<dbReference type="Gene3D" id="1.10.4080.10">
    <property type="entry name" value="ADP-ribosylation/Crystallin J1"/>
    <property type="match status" value="1"/>
</dbReference>
<dbReference type="OrthoDB" id="9761704at2"/>
<dbReference type="Proteomes" id="UP000199532">
    <property type="component" value="Unassembled WGS sequence"/>
</dbReference>
<dbReference type="RefSeq" id="WP_090336384.1">
    <property type="nucleotide sequence ID" value="NZ_FNXY01000004.1"/>
</dbReference>
<feature type="binding site" evidence="1">
    <location>
        <position position="324"/>
    </location>
    <ligand>
        <name>Mg(2+)</name>
        <dbReference type="ChEBI" id="CHEBI:18420"/>
        <label>1</label>
    </ligand>
</feature>
<dbReference type="GO" id="GO:0016787">
    <property type="term" value="F:hydrolase activity"/>
    <property type="evidence" value="ECO:0007669"/>
    <property type="project" value="UniProtKB-KW"/>
</dbReference>
<evidence type="ECO:0000256" key="2">
    <source>
        <dbReference type="SAM" id="Phobius"/>
    </source>
</evidence>
<dbReference type="AlphaFoldDB" id="A0A1H6VSE1"/>
<reference evidence="3 4" key="1">
    <citation type="submission" date="2016-10" db="EMBL/GenBank/DDBJ databases">
        <authorList>
            <person name="de Groot N.N."/>
        </authorList>
    </citation>
    <scope>NUCLEOTIDE SEQUENCE [LARGE SCALE GENOMIC DNA]</scope>
    <source>
        <strain evidence="3 4">DSM 19938</strain>
    </source>
</reference>
<dbReference type="Pfam" id="PF03747">
    <property type="entry name" value="ADP_ribosyl_GH"/>
    <property type="match status" value="1"/>
</dbReference>
<keyword evidence="2" id="KW-1133">Transmembrane helix</keyword>
<evidence type="ECO:0000313" key="4">
    <source>
        <dbReference type="Proteomes" id="UP000199532"/>
    </source>
</evidence>
<gene>
    <name evidence="3" type="ORF">SAMN04487995_3123</name>
</gene>
<keyword evidence="4" id="KW-1185">Reference proteome</keyword>
<dbReference type="InterPro" id="IPR036705">
    <property type="entry name" value="Ribosyl_crysJ1_sf"/>
</dbReference>
<name>A0A1H6VSE1_9BACT</name>
<evidence type="ECO:0000256" key="1">
    <source>
        <dbReference type="PIRSR" id="PIRSR605502-1"/>
    </source>
</evidence>
<dbReference type="EMBL" id="FNXY01000004">
    <property type="protein sequence ID" value="SEJ03122.1"/>
    <property type="molecule type" value="Genomic_DNA"/>
</dbReference>
<dbReference type="InterPro" id="IPR005502">
    <property type="entry name" value="Ribosyl_crysJ1"/>
</dbReference>
<proteinExistence type="predicted"/>
<organism evidence="3 4">
    <name type="scientific">Dyadobacter koreensis</name>
    <dbReference type="NCBI Taxonomy" id="408657"/>
    <lineage>
        <taxon>Bacteria</taxon>
        <taxon>Pseudomonadati</taxon>
        <taxon>Bacteroidota</taxon>
        <taxon>Cytophagia</taxon>
        <taxon>Cytophagales</taxon>
        <taxon>Spirosomataceae</taxon>
        <taxon>Dyadobacter</taxon>
    </lineage>
</organism>
<keyword evidence="1" id="KW-0479">Metal-binding</keyword>
<dbReference type="SUPFAM" id="SSF101478">
    <property type="entry name" value="ADP-ribosylglycohydrolase"/>
    <property type="match status" value="1"/>
</dbReference>
<evidence type="ECO:0000313" key="3">
    <source>
        <dbReference type="EMBL" id="SEJ03122.1"/>
    </source>
</evidence>
<keyword evidence="2" id="KW-0812">Transmembrane</keyword>
<accession>A0A1H6VSE1</accession>
<keyword evidence="2" id="KW-0472">Membrane</keyword>
<sequence length="525" mass="59251">MDIFKKFQFFGILAILISGFAISGFYTFSDAEYSRSEKGNSRPLTISKALLKDKIKGGWAGQTIGVTFGWPTEFLYRGTFIQDYQKIVWHDDYVTEAMHVFPGLFDDVYMDLTFVDVYERYGLSAPADSFALAYARSGYELWHANQAGRYNTLHGIPAAKSGHWLNNPHADDIDFQIESDFAGLMSPGMPNSASAISDKIGHIMNYGDGWYGGVFVSNMYAQAFVNTNINEVVEEALKAIPKQSKFYQCIADVIRWHKKYPRDWKQTWFEIQKKWAEERGCPEGVFQPLNIDAKLNAAYVVLGLLYGEGDFTKTMEISTRAGQDSDCNPSTAGGILGTMIGYDKIPAYWLTALQKAENTNFSFTNLSLNKVYELSFKHALLNIEANHGKVHDMFVEIPKELVRTVAFEESFAGHYPKETVAFKKVSSEKLEFTFDGIGFVLKGHARRQNSSVPDSSIKAELIIDGQKMEEIDLPTKPAIRRTDLCWRYGLSKGKHRVKLQILGPDSGYELVSNDFLVYDNIVISR</sequence>
<feature type="transmembrane region" description="Helical" evidence="2">
    <location>
        <begin position="7"/>
        <end position="28"/>
    </location>
</feature>
<dbReference type="GO" id="GO:0046872">
    <property type="term" value="F:metal ion binding"/>
    <property type="evidence" value="ECO:0007669"/>
    <property type="project" value="UniProtKB-KW"/>
</dbReference>
<dbReference type="STRING" id="408657.SAMN04487995_3123"/>
<comment type="cofactor">
    <cofactor evidence="1">
        <name>Mg(2+)</name>
        <dbReference type="ChEBI" id="CHEBI:18420"/>
    </cofactor>
    <text evidence="1">Binds 2 magnesium ions per subunit.</text>
</comment>
<protein>
    <submittedName>
        <fullName evidence="3">ADP-ribosylglycohydrolase</fullName>
    </submittedName>
</protein>